<evidence type="ECO:0000313" key="2">
    <source>
        <dbReference type="EMBL" id="PWW71641.1"/>
    </source>
</evidence>
<dbReference type="AlphaFoldDB" id="A0A317SEQ5"/>
<evidence type="ECO:0000313" key="3">
    <source>
        <dbReference type="Proteomes" id="UP000246991"/>
    </source>
</evidence>
<proteinExistence type="predicted"/>
<reference evidence="2 3" key="1">
    <citation type="submission" date="2018-03" db="EMBL/GenBank/DDBJ databases">
        <title>Genomes of Pezizomycetes fungi and the evolution of truffles.</title>
        <authorList>
            <person name="Murat C."/>
            <person name="Payen T."/>
            <person name="Noel B."/>
            <person name="Kuo A."/>
            <person name="Martin F.M."/>
        </authorList>
    </citation>
    <scope>NUCLEOTIDE SEQUENCE [LARGE SCALE GENOMIC DNA]</scope>
    <source>
        <strain evidence="2">091103-1</strain>
    </source>
</reference>
<feature type="compositionally biased region" description="Basic residues" evidence="1">
    <location>
        <begin position="311"/>
        <end position="335"/>
    </location>
</feature>
<gene>
    <name evidence="2" type="ORF">C7212DRAFT_348847</name>
</gene>
<evidence type="ECO:0000256" key="1">
    <source>
        <dbReference type="SAM" id="MobiDB-lite"/>
    </source>
</evidence>
<sequence>MSCIIEGKLKLCIVPPLQYHVADAAGLGGVEKCELAFSRTRDSRLWFANLRGDTGGRGLRRTLGWRKLELIAELGGATALVSQRVSRQDEPRFWGEDIADIRLAERYRGKCELDPPQFWSETMADPRLAEHCRVGEKTVDLQLAERCRGARRLLTSRSLIVAAVVVLGRDNCWLWLAVLQLLDEAITNLWLVEYYRTSLSVVDARRVLQGGDELLLRRVREQDQPQFRGVTISDLWLAECFRDSAGEAIANTRCSGSLGWNSLVDACFPFPAPPTNTPPASPPFVQHRRISINLSCCLFAPRTRQTLTRNTRTRKTRARKTRAHKTRTRKIRTGKTRTPGSATAWRPCAKGLLW</sequence>
<organism evidence="2 3">
    <name type="scientific">Tuber magnatum</name>
    <name type="common">white Piedmont truffle</name>
    <dbReference type="NCBI Taxonomy" id="42249"/>
    <lineage>
        <taxon>Eukaryota</taxon>
        <taxon>Fungi</taxon>
        <taxon>Dikarya</taxon>
        <taxon>Ascomycota</taxon>
        <taxon>Pezizomycotina</taxon>
        <taxon>Pezizomycetes</taxon>
        <taxon>Pezizales</taxon>
        <taxon>Tuberaceae</taxon>
        <taxon>Tuber</taxon>
    </lineage>
</organism>
<feature type="region of interest" description="Disordered" evidence="1">
    <location>
        <begin position="308"/>
        <end position="344"/>
    </location>
</feature>
<keyword evidence="3" id="KW-1185">Reference proteome</keyword>
<dbReference type="EMBL" id="PYWC01000156">
    <property type="protein sequence ID" value="PWW71641.1"/>
    <property type="molecule type" value="Genomic_DNA"/>
</dbReference>
<accession>A0A317SEQ5</accession>
<comment type="caution">
    <text evidence="2">The sequence shown here is derived from an EMBL/GenBank/DDBJ whole genome shotgun (WGS) entry which is preliminary data.</text>
</comment>
<protein>
    <submittedName>
        <fullName evidence="2">Uncharacterized protein</fullName>
    </submittedName>
</protein>
<dbReference type="Proteomes" id="UP000246991">
    <property type="component" value="Unassembled WGS sequence"/>
</dbReference>
<name>A0A317SEQ5_9PEZI</name>